<feature type="region of interest" description="Disordered" evidence="3">
    <location>
        <begin position="378"/>
        <end position="448"/>
    </location>
</feature>
<keyword evidence="4" id="KW-1133">Transmembrane helix</keyword>
<feature type="compositionally biased region" description="Polar residues" evidence="3">
    <location>
        <begin position="525"/>
        <end position="534"/>
    </location>
</feature>
<dbReference type="PANTHER" id="PTHR44170:SF6">
    <property type="entry name" value="CONTACTIN"/>
    <property type="match status" value="1"/>
</dbReference>
<dbReference type="Pfam" id="PF00041">
    <property type="entry name" value="fn3"/>
    <property type="match status" value="2"/>
</dbReference>
<protein>
    <submittedName>
        <fullName evidence="8">Twitchin-like</fullName>
    </submittedName>
</protein>
<keyword evidence="1" id="KW-1015">Disulfide bond</keyword>
<reference evidence="7" key="1">
    <citation type="journal article" date="2020" name="Nat. Ecol. Evol.">
        <title>Deeply conserved synteny resolves early events in vertebrate evolution.</title>
        <authorList>
            <person name="Simakov O."/>
            <person name="Marletaz F."/>
            <person name="Yue J.X."/>
            <person name="O'Connell B."/>
            <person name="Jenkins J."/>
            <person name="Brandt A."/>
            <person name="Calef R."/>
            <person name="Tung C.H."/>
            <person name="Huang T.K."/>
            <person name="Schmutz J."/>
            <person name="Satoh N."/>
            <person name="Yu J.K."/>
            <person name="Putnam N.H."/>
            <person name="Green R.E."/>
            <person name="Rokhsar D.S."/>
        </authorList>
    </citation>
    <scope>NUCLEOTIDE SEQUENCE [LARGE SCALE GENOMIC DNA]</scope>
    <source>
        <strain evidence="7">S238N-H82</strain>
    </source>
</reference>
<organism evidence="7 8">
    <name type="scientific">Branchiostoma floridae</name>
    <name type="common">Florida lancelet</name>
    <name type="synonym">Amphioxus</name>
    <dbReference type="NCBI Taxonomy" id="7739"/>
    <lineage>
        <taxon>Eukaryota</taxon>
        <taxon>Metazoa</taxon>
        <taxon>Chordata</taxon>
        <taxon>Cephalochordata</taxon>
        <taxon>Leptocardii</taxon>
        <taxon>Amphioxiformes</taxon>
        <taxon>Branchiostomatidae</taxon>
        <taxon>Branchiostoma</taxon>
    </lineage>
</organism>
<dbReference type="InterPro" id="IPR003961">
    <property type="entry name" value="FN3_dom"/>
</dbReference>
<reference evidence="8" key="2">
    <citation type="submission" date="2025-08" db="UniProtKB">
        <authorList>
            <consortium name="RefSeq"/>
        </authorList>
    </citation>
    <scope>IDENTIFICATION</scope>
    <source>
        <strain evidence="8">S238N-H82</strain>
        <tissue evidence="8">Testes</tissue>
    </source>
</reference>
<dbReference type="SUPFAM" id="SSF48726">
    <property type="entry name" value="Immunoglobulin"/>
    <property type="match status" value="1"/>
</dbReference>
<keyword evidence="4" id="KW-0812">Transmembrane</keyword>
<evidence type="ECO:0000256" key="4">
    <source>
        <dbReference type="SAM" id="Phobius"/>
    </source>
</evidence>
<feature type="compositionally biased region" description="Basic and acidic residues" evidence="3">
    <location>
        <begin position="498"/>
        <end position="520"/>
    </location>
</feature>
<feature type="transmembrane region" description="Helical" evidence="4">
    <location>
        <begin position="452"/>
        <end position="475"/>
    </location>
</feature>
<feature type="region of interest" description="Disordered" evidence="3">
    <location>
        <begin position="483"/>
        <end position="548"/>
    </location>
</feature>
<dbReference type="SUPFAM" id="SSF49265">
    <property type="entry name" value="Fibronectin type III"/>
    <property type="match status" value="1"/>
</dbReference>
<evidence type="ECO:0000256" key="5">
    <source>
        <dbReference type="SAM" id="SignalP"/>
    </source>
</evidence>
<dbReference type="AlphaFoldDB" id="A0A9J7L653"/>
<keyword evidence="5" id="KW-0732">Signal</keyword>
<keyword evidence="4" id="KW-0472">Membrane</keyword>
<evidence type="ECO:0000313" key="7">
    <source>
        <dbReference type="Proteomes" id="UP000001554"/>
    </source>
</evidence>
<evidence type="ECO:0000256" key="2">
    <source>
        <dbReference type="ARBA" id="ARBA00023319"/>
    </source>
</evidence>
<dbReference type="InterPro" id="IPR013783">
    <property type="entry name" value="Ig-like_fold"/>
</dbReference>
<dbReference type="KEGG" id="bfo:118415846"/>
<evidence type="ECO:0000256" key="1">
    <source>
        <dbReference type="ARBA" id="ARBA00023157"/>
    </source>
</evidence>
<keyword evidence="2" id="KW-0393">Immunoglobulin domain</keyword>
<name>A0A9J7L653_BRAFL</name>
<accession>A0A9J7L653</accession>
<dbReference type="OrthoDB" id="504170at2759"/>
<evidence type="ECO:0000256" key="3">
    <source>
        <dbReference type="SAM" id="MobiDB-lite"/>
    </source>
</evidence>
<dbReference type="CDD" id="cd00063">
    <property type="entry name" value="FN3"/>
    <property type="match status" value="2"/>
</dbReference>
<keyword evidence="7" id="KW-1185">Reference proteome</keyword>
<dbReference type="InterPro" id="IPR003599">
    <property type="entry name" value="Ig_sub"/>
</dbReference>
<gene>
    <name evidence="8" type="primary">LOC118415846</name>
</gene>
<dbReference type="PROSITE" id="PS50853">
    <property type="entry name" value="FN3"/>
    <property type="match status" value="2"/>
</dbReference>
<dbReference type="InterPro" id="IPR036116">
    <property type="entry name" value="FN3_sf"/>
</dbReference>
<dbReference type="PANTHER" id="PTHR44170">
    <property type="entry name" value="PROTEIN SIDEKICK"/>
    <property type="match status" value="1"/>
</dbReference>
<dbReference type="SMART" id="SM00409">
    <property type="entry name" value="IG"/>
    <property type="match status" value="1"/>
</dbReference>
<feature type="signal peptide" evidence="5">
    <location>
        <begin position="1"/>
        <end position="24"/>
    </location>
</feature>
<feature type="chain" id="PRO_5039902571" evidence="5">
    <location>
        <begin position="25"/>
        <end position="548"/>
    </location>
</feature>
<proteinExistence type="predicted"/>
<evidence type="ECO:0000259" key="6">
    <source>
        <dbReference type="PROSITE" id="PS50853"/>
    </source>
</evidence>
<sequence length="548" mass="58081">MAQTLLPVLLFTICTMLFFQDAQGQLTFDMAPPIQWAPVGTDYTLQCQASIPGDYAVNVFFKEGLLIDTEAERYQIVEEGLAIRDVGREDGGNYTCASQGAIDFTIQGQTFITLIVTGPPSAPEVLRFSSVNTDSLEVEVSAPEDDGGSTIINYVIQIRQSEQEVEWREFVSQNAGPVEMTGLLPATTYEVRVAAVNADNGQGPYSAVETVTTLDVVTSALSDASAATASAMVPTADSYYTPPPPESDMTVVWVVVPTLVAVTLVVTGLVALGVHKNVIHVRGHKVTDAERRVQCQAPGAPTINRFPVVAQTEVQINIGDPSDPGGSAVNDFTIQHRIAGSDDDWVLFRTRDGAGGTWVIDSLEPGTTYEFRAAAVNSDGTGPWTPLSEVTTLDPPTTTGATTTTTTGASTTGSPSDDAGNSQQPGDTATGGDGNTDTTTEQASGDPSATPVAAIAAPIAVIIFILLIVVAYLLLRRTWKNKGRWGKKGRGVQPSESNMEKGEEKATLENHDGKNDKVNDAGEQPNAQNGQSSLRPPHKTHIRAFSAA</sequence>
<dbReference type="InterPro" id="IPR036179">
    <property type="entry name" value="Ig-like_dom_sf"/>
</dbReference>
<dbReference type="Proteomes" id="UP000001554">
    <property type="component" value="Chromosome 1"/>
</dbReference>
<dbReference type="RefSeq" id="XP_035676631.1">
    <property type="nucleotide sequence ID" value="XM_035820738.1"/>
</dbReference>
<dbReference type="SMART" id="SM00060">
    <property type="entry name" value="FN3"/>
    <property type="match status" value="2"/>
</dbReference>
<feature type="compositionally biased region" description="Low complexity" evidence="3">
    <location>
        <begin position="391"/>
        <end position="418"/>
    </location>
</feature>
<feature type="domain" description="Fibronectin type-III" evidence="6">
    <location>
        <begin position="122"/>
        <end position="216"/>
    </location>
</feature>
<evidence type="ECO:0000313" key="8">
    <source>
        <dbReference type="RefSeq" id="XP_035676631.1"/>
    </source>
</evidence>
<dbReference type="GO" id="GO:0016020">
    <property type="term" value="C:membrane"/>
    <property type="evidence" value="ECO:0007669"/>
    <property type="project" value="UniProtKB-SubCell"/>
</dbReference>
<dbReference type="GeneID" id="118415846"/>
<dbReference type="Gene3D" id="2.60.40.10">
    <property type="entry name" value="Immunoglobulins"/>
    <property type="match status" value="3"/>
</dbReference>
<feature type="domain" description="Fibronectin type-III" evidence="6">
    <location>
        <begin position="297"/>
        <end position="395"/>
    </location>
</feature>